<dbReference type="RefSeq" id="WP_006003204.1">
    <property type="nucleotide sequence ID" value="NZ_AAEW02000040.1"/>
</dbReference>
<feature type="transmembrane region" description="Helical" evidence="8">
    <location>
        <begin position="56"/>
        <end position="86"/>
    </location>
</feature>
<dbReference type="Proteomes" id="UP000005695">
    <property type="component" value="Unassembled WGS sequence"/>
</dbReference>
<proteinExistence type="inferred from homology"/>
<evidence type="ECO:0000313" key="9">
    <source>
        <dbReference type="EMBL" id="EAT14231.1"/>
    </source>
</evidence>
<evidence type="ECO:0000256" key="3">
    <source>
        <dbReference type="ARBA" id="ARBA00022475"/>
    </source>
</evidence>
<name>Q1JVG6_DESA6</name>
<comment type="similarity">
    <text evidence="2">Belongs to the MreD family.</text>
</comment>
<organism evidence="9 10">
    <name type="scientific">Desulfuromonas acetoxidans (strain DSM 684 / 11070)</name>
    <dbReference type="NCBI Taxonomy" id="281689"/>
    <lineage>
        <taxon>Bacteria</taxon>
        <taxon>Pseudomonadati</taxon>
        <taxon>Thermodesulfobacteriota</taxon>
        <taxon>Desulfuromonadia</taxon>
        <taxon>Desulfuromonadales</taxon>
        <taxon>Desulfuromonadaceae</taxon>
        <taxon>Desulfuromonas</taxon>
    </lineage>
</organism>
<dbReference type="Pfam" id="PF04093">
    <property type="entry name" value="MreD"/>
    <property type="match status" value="1"/>
</dbReference>
<feature type="transmembrane region" description="Helical" evidence="8">
    <location>
        <begin position="128"/>
        <end position="153"/>
    </location>
</feature>
<evidence type="ECO:0000256" key="6">
    <source>
        <dbReference type="ARBA" id="ARBA00022989"/>
    </source>
</evidence>
<sequence length="169" mass="18512">MSRMVRHLTCGLLFILLQTSLFPALVGNGPRPDLVLILTLYLGIHSSPLQGAFTSWLLGCLLDVFSGTTFGLYGLILLLVFCATYLGGRQLNRDNAAVMFFAAVLGTAAHDVLLITTLLFFADADQGWRIVLFQLPMQLLLNILAVLVATPFLRRTRPAKTPSLLRHSG</sequence>
<evidence type="ECO:0000256" key="8">
    <source>
        <dbReference type="SAM" id="Phobius"/>
    </source>
</evidence>
<protein>
    <submittedName>
        <fullName evidence="9">Rod shape-determining protein MreD, putative</fullName>
    </submittedName>
</protein>
<evidence type="ECO:0000313" key="10">
    <source>
        <dbReference type="Proteomes" id="UP000005695"/>
    </source>
</evidence>
<evidence type="ECO:0000256" key="1">
    <source>
        <dbReference type="ARBA" id="ARBA00004651"/>
    </source>
</evidence>
<comment type="subcellular location">
    <subcellularLocation>
        <location evidence="1">Cell membrane</location>
        <topology evidence="1">Multi-pass membrane protein</topology>
    </subcellularLocation>
</comment>
<reference evidence="9" key="2">
    <citation type="submission" date="2006-05" db="EMBL/GenBank/DDBJ databases">
        <title>Sequencing of the draft genome and assembly of Desulfuromonas acetoxidans DSM 684.</title>
        <authorList>
            <consortium name="US DOE Joint Genome Institute (JGI-PGF)"/>
            <person name="Copeland A."/>
            <person name="Lucas S."/>
            <person name="Lapidus A."/>
            <person name="Barry K."/>
            <person name="Detter J.C."/>
            <person name="Glavina del Rio T."/>
            <person name="Hammon N."/>
            <person name="Israni S."/>
            <person name="Dalin E."/>
            <person name="Tice H."/>
            <person name="Bruce D."/>
            <person name="Pitluck S."/>
            <person name="Richardson P."/>
        </authorList>
    </citation>
    <scope>NUCLEOTIDE SEQUENCE [LARGE SCALE GENOMIC DNA]</scope>
    <source>
        <strain evidence="9">DSM 684</strain>
    </source>
</reference>
<gene>
    <name evidence="9" type="ORF">Dace_0068</name>
</gene>
<keyword evidence="3" id="KW-1003">Cell membrane</keyword>
<dbReference type="AlphaFoldDB" id="Q1JVG6"/>
<evidence type="ECO:0000256" key="2">
    <source>
        <dbReference type="ARBA" id="ARBA00007776"/>
    </source>
</evidence>
<accession>Q1JVG6</accession>
<keyword evidence="7 8" id="KW-0472">Membrane</keyword>
<keyword evidence="5" id="KW-0133">Cell shape</keyword>
<dbReference type="NCBIfam" id="TIGR03426">
    <property type="entry name" value="shape_MreD"/>
    <property type="match status" value="1"/>
</dbReference>
<keyword evidence="6 8" id="KW-1133">Transmembrane helix</keyword>
<evidence type="ECO:0000256" key="7">
    <source>
        <dbReference type="ARBA" id="ARBA00023136"/>
    </source>
</evidence>
<reference evidence="9" key="1">
    <citation type="submission" date="2006-05" db="EMBL/GenBank/DDBJ databases">
        <title>Annotation of the draft genome assembly of Desulfuromonas acetoxidans DSM 684.</title>
        <authorList>
            <consortium name="US DOE Joint Genome Institute (JGI-ORNL)"/>
            <person name="Larimer F."/>
            <person name="Land M."/>
            <person name="Hauser L."/>
        </authorList>
    </citation>
    <scope>NUCLEOTIDE SEQUENCE [LARGE SCALE GENOMIC DNA]</scope>
    <source>
        <strain evidence="9">DSM 684</strain>
    </source>
</reference>
<keyword evidence="4 8" id="KW-0812">Transmembrane</keyword>
<keyword evidence="10" id="KW-1185">Reference proteome</keyword>
<dbReference type="InterPro" id="IPR007227">
    <property type="entry name" value="Cell_shape_determining_MreD"/>
</dbReference>
<evidence type="ECO:0000256" key="4">
    <source>
        <dbReference type="ARBA" id="ARBA00022692"/>
    </source>
</evidence>
<dbReference type="EMBL" id="AAEW02000040">
    <property type="protein sequence ID" value="EAT14231.1"/>
    <property type="molecule type" value="Genomic_DNA"/>
</dbReference>
<evidence type="ECO:0000256" key="5">
    <source>
        <dbReference type="ARBA" id="ARBA00022960"/>
    </source>
</evidence>
<dbReference type="GO" id="GO:0008360">
    <property type="term" value="P:regulation of cell shape"/>
    <property type="evidence" value="ECO:0007669"/>
    <property type="project" value="UniProtKB-KW"/>
</dbReference>
<feature type="transmembrane region" description="Helical" evidence="8">
    <location>
        <begin position="98"/>
        <end position="122"/>
    </location>
</feature>
<dbReference type="GO" id="GO:0005886">
    <property type="term" value="C:plasma membrane"/>
    <property type="evidence" value="ECO:0007669"/>
    <property type="project" value="UniProtKB-SubCell"/>
</dbReference>
<dbReference type="OrthoDB" id="5396846at2"/>
<comment type="caution">
    <text evidence="9">The sequence shown here is derived from an EMBL/GenBank/DDBJ whole genome shotgun (WGS) entry which is preliminary data.</text>
</comment>